<evidence type="ECO:0000256" key="1">
    <source>
        <dbReference type="ARBA" id="ARBA00004561"/>
    </source>
</evidence>
<evidence type="ECO:0000313" key="8">
    <source>
        <dbReference type="EMBL" id="CBA34485.1"/>
    </source>
</evidence>
<feature type="domain" description="Fimbrial-type adhesion" evidence="6">
    <location>
        <begin position="190"/>
        <end position="328"/>
    </location>
</feature>
<sequence>MNAMKTCFRVVQAAVIVMMAKGVIAPVYAGDCTIKQNPSNMTVPVTVQLPDNITMLPVGSVVYKKEATLAQLSGKHDVISAECRAKISKLLNGKMPTQQKGQDTYATNLPGLGIRITLIYDKAGSAHKEWVLPFSTQTRDLSDKTITSDDVKLRVEAIKTGVITQGGVLNFLIPSLVSLSDNSLVVNLAMTLIAPKAHCMIQMVTPQIELPPVKISELKNNGGKNAQPVSVNLLCMNTSKASLSIEGLNENSYPTVFKNVAPESESPAKNVGIEMLFSGTVMKIDTPLELSLPDQNSYALPLSVRYAKTGDDLTGGKVKAQITLRIDYL</sequence>
<dbReference type="InterPro" id="IPR008966">
    <property type="entry name" value="Adhesion_dom_sf"/>
</dbReference>
<keyword evidence="9" id="KW-1185">Reference proteome</keyword>
<proteinExistence type="inferred from homology"/>
<feature type="chain" id="PRO_5003003607" evidence="5">
    <location>
        <begin position="30"/>
        <end position="329"/>
    </location>
</feature>
<organism evidence="8 9">
    <name type="scientific">Cronobacter turicensis (strain DSM 18703 / CCUG 55852 / LMG 23827 / z3032)</name>
    <dbReference type="NCBI Taxonomy" id="693216"/>
    <lineage>
        <taxon>Bacteria</taxon>
        <taxon>Pseudomonadati</taxon>
        <taxon>Pseudomonadota</taxon>
        <taxon>Gammaproteobacteria</taxon>
        <taxon>Enterobacterales</taxon>
        <taxon>Enterobacteriaceae</taxon>
        <taxon>Cronobacter</taxon>
    </lineage>
</organism>
<evidence type="ECO:0000256" key="2">
    <source>
        <dbReference type="ARBA" id="ARBA00006671"/>
    </source>
</evidence>
<dbReference type="KEGG" id="ctu:CTU_41610"/>
<dbReference type="GO" id="GO:0009289">
    <property type="term" value="C:pilus"/>
    <property type="evidence" value="ECO:0007669"/>
    <property type="project" value="UniProtKB-SubCell"/>
</dbReference>
<feature type="signal peptide" evidence="5">
    <location>
        <begin position="1"/>
        <end position="29"/>
    </location>
</feature>
<gene>
    <name evidence="8" type="ordered locus">Ctu_41610</name>
</gene>
<reference evidence="8 9" key="1">
    <citation type="journal article" date="2010" name="J. Bacteriol.">
        <title>Complete Genome Sequence of Cronobacter turicensis LMG 23827, a foodborne pathogen causing deaths in neonates.</title>
        <authorList>
            <person name="Stephan R."/>
            <person name="Lehner A."/>
            <person name="Tischler P."/>
            <person name="Rattei T."/>
        </authorList>
    </citation>
    <scope>NUCLEOTIDE SEQUENCE [LARGE SCALE GENOMIC DNA]</scope>
    <source>
        <strain evidence="9">DSM 18703 / CCUG 55852 / LMG 23827 / z3032</strain>
    </source>
</reference>
<dbReference type="PANTHER" id="PTHR33420:SF12">
    <property type="entry name" value="FIMBRIN-LIKE PROTEIN FIMI-RELATED"/>
    <property type="match status" value="1"/>
</dbReference>
<evidence type="ECO:0000259" key="6">
    <source>
        <dbReference type="Pfam" id="PF00419"/>
    </source>
</evidence>
<dbReference type="InterPro" id="IPR036937">
    <property type="entry name" value="Adhesion_dom_fimbrial_sf"/>
</dbReference>
<dbReference type="HOGENOM" id="CLU_857168_0_0_6"/>
<dbReference type="PANTHER" id="PTHR33420">
    <property type="entry name" value="FIMBRIAL SUBUNIT ELFA-RELATED"/>
    <property type="match status" value="1"/>
</dbReference>
<evidence type="ECO:0000256" key="5">
    <source>
        <dbReference type="SAM" id="SignalP"/>
    </source>
</evidence>
<dbReference type="EMBL" id="FN543093">
    <property type="protein sequence ID" value="CBA34485.1"/>
    <property type="molecule type" value="Genomic_DNA"/>
</dbReference>
<name>C9Y3B9_CROTZ</name>
<dbReference type="InterPro" id="IPR000259">
    <property type="entry name" value="Adhesion_dom_fimbrial"/>
</dbReference>
<dbReference type="PATRIC" id="fig|693216.3.peg.3950"/>
<feature type="domain" description="MrkD-like receptor binding" evidence="7">
    <location>
        <begin position="56"/>
        <end position="169"/>
    </location>
</feature>
<accession>C9Y3B9</accession>
<keyword evidence="4" id="KW-0281">Fimbrium</keyword>
<dbReference type="Gene3D" id="2.60.40.3310">
    <property type="match status" value="1"/>
</dbReference>
<comment type="similarity">
    <text evidence="2">Belongs to the fimbrial protein family.</text>
</comment>
<reference evidence="9" key="2">
    <citation type="journal article" date="2011" name="J. Bacteriol.">
        <title>Complete genome sequence of Cronobacter turicensis LMG 23827, a food-borne pathogen causing deaths in neonates.</title>
        <authorList>
            <person name="Stephan R."/>
            <person name="Lehner A."/>
            <person name="Tischler P."/>
            <person name="Rattei T."/>
        </authorList>
    </citation>
    <scope>NUCLEOTIDE SEQUENCE [LARGE SCALE GENOMIC DNA]</scope>
    <source>
        <strain evidence="9">DSM 18703 / CCUG 55852 / LMG 23827 / z3032</strain>
    </source>
</reference>
<comment type="subcellular location">
    <subcellularLocation>
        <location evidence="1">Fimbrium</location>
    </subcellularLocation>
</comment>
<dbReference type="SUPFAM" id="SSF49401">
    <property type="entry name" value="Bacterial adhesins"/>
    <property type="match status" value="1"/>
</dbReference>
<dbReference type="Gene3D" id="2.60.40.1090">
    <property type="entry name" value="Fimbrial-type adhesion domain"/>
    <property type="match status" value="1"/>
</dbReference>
<dbReference type="Pfam" id="PF22003">
    <property type="entry name" value="MrkDrd"/>
    <property type="match status" value="1"/>
</dbReference>
<evidence type="ECO:0000256" key="3">
    <source>
        <dbReference type="ARBA" id="ARBA00022729"/>
    </source>
</evidence>
<dbReference type="Pfam" id="PF00419">
    <property type="entry name" value="Fimbrial"/>
    <property type="match status" value="1"/>
</dbReference>
<dbReference type="AlphaFoldDB" id="C9Y3B9"/>
<dbReference type="InterPro" id="IPR054160">
    <property type="entry name" value="MrkD_recept-bd"/>
</dbReference>
<evidence type="ECO:0000259" key="7">
    <source>
        <dbReference type="Pfam" id="PF22003"/>
    </source>
</evidence>
<dbReference type="GO" id="GO:0043709">
    <property type="term" value="P:cell adhesion involved in single-species biofilm formation"/>
    <property type="evidence" value="ECO:0007669"/>
    <property type="project" value="TreeGrafter"/>
</dbReference>
<dbReference type="InterPro" id="IPR050263">
    <property type="entry name" value="Bact_Fimbrial_Adh_Pro"/>
</dbReference>
<evidence type="ECO:0000313" key="9">
    <source>
        <dbReference type="Proteomes" id="UP000002069"/>
    </source>
</evidence>
<dbReference type="Proteomes" id="UP000002069">
    <property type="component" value="Chromosome"/>
</dbReference>
<protein>
    <submittedName>
        <fullName evidence="8">Uncharacterized protein</fullName>
    </submittedName>
</protein>
<keyword evidence="3 5" id="KW-0732">Signal</keyword>
<evidence type="ECO:0000256" key="4">
    <source>
        <dbReference type="ARBA" id="ARBA00023263"/>
    </source>
</evidence>